<dbReference type="PROSITE" id="PS50014">
    <property type="entry name" value="BROMODOMAIN_2"/>
    <property type="match status" value="1"/>
</dbReference>
<dbReference type="SUPFAM" id="SSF47370">
    <property type="entry name" value="Bromodomain"/>
    <property type="match status" value="1"/>
</dbReference>
<sequence>MAVSLAAGDTAASTPSATASARPGSSVRDLDKPAAKSRQEPAPASTTGQTPPPAAAANGFHSEQRNITTKRVHPSTTISAGNGSSLAMELDSAPTVPPGKLKRVSFRLDDGGLIKCNGARGGGGESSSPDIVKLSAEAAAEVNKLSHSDVLRAHRHLEALCRAGAPRVAAAHEAALAAAASGATPVGATGPSGLKRLRTDGDVDAPSPANGVPMTPLMSPGGTVVSGGDPPPPGDWPARCRSILKSVMDYLGNSLPIFDRPVDANVVKDYYKVVKSPMDLGTILVKLNSSDYNRPSEFAADVRQVWYNCKLYNKKGDLVERAGTAASMHFETIWSKSGLAESKDRSRRSNAGLAAAKFEPPAAMASKRPKGGPAASSARSEGRSKGGSKAASQRKGAVGGGKKAGQNAQSMSHELKVALAEKLGNLDETALHGVVGIIRERTQLGNDDEEIELDIEMLDNGTLWALDGYLKSLDGANQAGNDSGSDSDSSTESDSDEE</sequence>
<dbReference type="PROSITE" id="PS51525">
    <property type="entry name" value="NET"/>
    <property type="match status" value="1"/>
</dbReference>
<evidence type="ECO:0000256" key="4">
    <source>
        <dbReference type="PROSITE-ProRule" id="PRU00035"/>
    </source>
</evidence>
<feature type="region of interest" description="Disordered" evidence="5">
    <location>
        <begin position="474"/>
        <end position="498"/>
    </location>
</feature>
<name>A0A7S1T3K0_9CHLO</name>
<protein>
    <recommendedName>
        <fullName evidence="9">Bromo domain-containing protein</fullName>
    </recommendedName>
</protein>
<dbReference type="SMART" id="SM00297">
    <property type="entry name" value="BROMO"/>
    <property type="match status" value="1"/>
</dbReference>
<evidence type="ECO:0000256" key="1">
    <source>
        <dbReference type="ARBA" id="ARBA00023015"/>
    </source>
</evidence>
<dbReference type="InterPro" id="IPR027353">
    <property type="entry name" value="NET_dom"/>
</dbReference>
<evidence type="ECO:0000256" key="3">
    <source>
        <dbReference type="ARBA" id="ARBA00023163"/>
    </source>
</evidence>
<proteinExistence type="predicted"/>
<feature type="compositionally biased region" description="Low complexity" evidence="5">
    <location>
        <begin position="351"/>
        <end position="365"/>
    </location>
</feature>
<dbReference type="InterPro" id="IPR038336">
    <property type="entry name" value="NET_sf"/>
</dbReference>
<evidence type="ECO:0000259" key="6">
    <source>
        <dbReference type="PROSITE" id="PS50014"/>
    </source>
</evidence>
<feature type="compositionally biased region" description="Acidic residues" evidence="5">
    <location>
        <begin position="489"/>
        <end position="498"/>
    </location>
</feature>
<feature type="region of interest" description="Disordered" evidence="5">
    <location>
        <begin position="339"/>
        <end position="410"/>
    </location>
</feature>
<reference evidence="8" key="1">
    <citation type="submission" date="2021-01" db="EMBL/GenBank/DDBJ databases">
        <authorList>
            <person name="Corre E."/>
            <person name="Pelletier E."/>
            <person name="Niang G."/>
            <person name="Scheremetjew M."/>
            <person name="Finn R."/>
            <person name="Kale V."/>
            <person name="Holt S."/>
            <person name="Cochrane G."/>
            <person name="Meng A."/>
            <person name="Brown T."/>
            <person name="Cohen L."/>
        </authorList>
    </citation>
    <scope>NUCLEOTIDE SEQUENCE</scope>
    <source>
        <strain evidence="8">PLY429</strain>
    </source>
</reference>
<evidence type="ECO:0008006" key="9">
    <source>
        <dbReference type="Google" id="ProtNLM"/>
    </source>
</evidence>
<dbReference type="Pfam" id="PF00439">
    <property type="entry name" value="Bromodomain"/>
    <property type="match status" value="1"/>
</dbReference>
<feature type="domain" description="NET" evidence="7">
    <location>
        <begin position="401"/>
        <end position="481"/>
    </location>
</feature>
<feature type="region of interest" description="Disordered" evidence="5">
    <location>
        <begin position="206"/>
        <end position="235"/>
    </location>
</feature>
<evidence type="ECO:0000313" key="8">
    <source>
        <dbReference type="EMBL" id="CAD9215074.1"/>
    </source>
</evidence>
<feature type="compositionally biased region" description="Low complexity" evidence="5">
    <location>
        <begin position="219"/>
        <end position="228"/>
    </location>
</feature>
<dbReference type="PRINTS" id="PR00503">
    <property type="entry name" value="BROMODOMAIN"/>
</dbReference>
<dbReference type="Pfam" id="PF17035">
    <property type="entry name" value="BET"/>
    <property type="match status" value="1"/>
</dbReference>
<evidence type="ECO:0000256" key="2">
    <source>
        <dbReference type="ARBA" id="ARBA00023117"/>
    </source>
</evidence>
<dbReference type="InterPro" id="IPR001487">
    <property type="entry name" value="Bromodomain"/>
</dbReference>
<accession>A0A7S1T3K0</accession>
<dbReference type="PANTHER" id="PTHR45926">
    <property type="entry name" value="OSJNBA0053K19.4 PROTEIN"/>
    <property type="match status" value="1"/>
</dbReference>
<keyword evidence="1" id="KW-0805">Transcription regulation</keyword>
<organism evidence="8">
    <name type="scientific">Tetraselmis chuii</name>
    <dbReference type="NCBI Taxonomy" id="63592"/>
    <lineage>
        <taxon>Eukaryota</taxon>
        <taxon>Viridiplantae</taxon>
        <taxon>Chlorophyta</taxon>
        <taxon>core chlorophytes</taxon>
        <taxon>Chlorodendrophyceae</taxon>
        <taxon>Chlorodendrales</taxon>
        <taxon>Chlorodendraceae</taxon>
        <taxon>Tetraselmis</taxon>
    </lineage>
</organism>
<dbReference type="Gene3D" id="1.20.1270.220">
    <property type="match status" value="1"/>
</dbReference>
<evidence type="ECO:0000259" key="7">
    <source>
        <dbReference type="PROSITE" id="PS51525"/>
    </source>
</evidence>
<dbReference type="AlphaFoldDB" id="A0A7S1T3K0"/>
<dbReference type="InterPro" id="IPR036427">
    <property type="entry name" value="Bromodomain-like_sf"/>
</dbReference>
<feature type="region of interest" description="Disordered" evidence="5">
    <location>
        <begin position="1"/>
        <end position="84"/>
    </location>
</feature>
<feature type="compositionally biased region" description="Basic and acidic residues" evidence="5">
    <location>
        <begin position="28"/>
        <end position="39"/>
    </location>
</feature>
<evidence type="ECO:0000256" key="5">
    <source>
        <dbReference type="SAM" id="MobiDB-lite"/>
    </source>
</evidence>
<feature type="domain" description="Bromo" evidence="6">
    <location>
        <begin position="258"/>
        <end position="320"/>
    </location>
</feature>
<dbReference type="Gene3D" id="1.20.920.10">
    <property type="entry name" value="Bromodomain-like"/>
    <property type="match status" value="1"/>
</dbReference>
<dbReference type="CDD" id="cd04369">
    <property type="entry name" value="Bromodomain"/>
    <property type="match status" value="1"/>
</dbReference>
<feature type="compositionally biased region" description="Polar residues" evidence="5">
    <location>
        <begin position="74"/>
        <end position="84"/>
    </location>
</feature>
<gene>
    <name evidence="8" type="ORF">TCHU04912_LOCUS17314</name>
</gene>
<keyword evidence="3" id="KW-0804">Transcription</keyword>
<keyword evidence="2 4" id="KW-0103">Bromodomain</keyword>
<feature type="compositionally biased region" description="Low complexity" evidence="5">
    <location>
        <begin position="1"/>
        <end position="26"/>
    </location>
</feature>
<dbReference type="EMBL" id="HBGG01033081">
    <property type="protein sequence ID" value="CAD9215074.1"/>
    <property type="molecule type" value="Transcribed_RNA"/>
</dbReference>